<keyword evidence="1" id="KW-0472">Membrane</keyword>
<dbReference type="AlphaFoldDB" id="A0A319CMJ4"/>
<sequence length="79" mass="9182">MRIVRMEHFQPNEAVTLLIAPFSGVVMQPCRERVGLSSGGWFFDGLLVLLFYFWDPRRRRSTIIQIFFFGGYACFSSLV</sequence>
<name>A0A319CMJ4_9EURO</name>
<dbReference type="Proteomes" id="UP000248340">
    <property type="component" value="Unassembled WGS sequence"/>
</dbReference>
<feature type="transmembrane region" description="Helical" evidence="1">
    <location>
        <begin position="61"/>
        <end position="78"/>
    </location>
</feature>
<keyword evidence="1" id="KW-1133">Transmembrane helix</keyword>
<protein>
    <submittedName>
        <fullName evidence="2">Uncharacterized protein</fullName>
    </submittedName>
</protein>
<feature type="transmembrane region" description="Helical" evidence="1">
    <location>
        <begin position="37"/>
        <end position="54"/>
    </location>
</feature>
<keyword evidence="3" id="KW-1185">Reference proteome</keyword>
<accession>A0A319CMJ4</accession>
<dbReference type="VEuPathDB" id="FungiDB:BO82DRAFT_86743"/>
<dbReference type="RefSeq" id="XP_025496614.1">
    <property type="nucleotide sequence ID" value="XM_025641610.1"/>
</dbReference>
<proteinExistence type="predicted"/>
<gene>
    <name evidence="2" type="ORF">BO82DRAFT_86743</name>
</gene>
<evidence type="ECO:0000313" key="3">
    <source>
        <dbReference type="Proteomes" id="UP000248340"/>
    </source>
</evidence>
<organism evidence="2 3">
    <name type="scientific">Aspergillus uvarum CBS 121591</name>
    <dbReference type="NCBI Taxonomy" id="1448315"/>
    <lineage>
        <taxon>Eukaryota</taxon>
        <taxon>Fungi</taxon>
        <taxon>Dikarya</taxon>
        <taxon>Ascomycota</taxon>
        <taxon>Pezizomycotina</taxon>
        <taxon>Eurotiomycetes</taxon>
        <taxon>Eurotiomycetidae</taxon>
        <taxon>Eurotiales</taxon>
        <taxon>Aspergillaceae</taxon>
        <taxon>Aspergillus</taxon>
        <taxon>Aspergillus subgen. Circumdati</taxon>
    </lineage>
</organism>
<reference evidence="2 3" key="1">
    <citation type="submission" date="2016-12" db="EMBL/GenBank/DDBJ databases">
        <title>The genomes of Aspergillus section Nigri reveals drivers in fungal speciation.</title>
        <authorList>
            <consortium name="DOE Joint Genome Institute"/>
            <person name="Vesth T.C."/>
            <person name="Nybo J."/>
            <person name="Theobald S."/>
            <person name="Brandl J."/>
            <person name="Frisvad J.C."/>
            <person name="Nielsen K.F."/>
            <person name="Lyhne E.K."/>
            <person name="Kogle M.E."/>
            <person name="Kuo A."/>
            <person name="Riley R."/>
            <person name="Clum A."/>
            <person name="Nolan M."/>
            <person name="Lipzen A."/>
            <person name="Salamov A."/>
            <person name="Henrissat B."/>
            <person name="Wiebenga A."/>
            <person name="De Vries R.P."/>
            <person name="Grigoriev I.V."/>
            <person name="Mortensen U.H."/>
            <person name="Andersen M.R."/>
            <person name="Baker S.E."/>
        </authorList>
    </citation>
    <scope>NUCLEOTIDE SEQUENCE [LARGE SCALE GENOMIC DNA]</scope>
    <source>
        <strain evidence="2 3">CBS 121591</strain>
    </source>
</reference>
<evidence type="ECO:0000256" key="1">
    <source>
        <dbReference type="SAM" id="Phobius"/>
    </source>
</evidence>
<evidence type="ECO:0000313" key="2">
    <source>
        <dbReference type="EMBL" id="PYH86414.1"/>
    </source>
</evidence>
<dbReference type="EMBL" id="KZ821676">
    <property type="protein sequence ID" value="PYH86414.1"/>
    <property type="molecule type" value="Genomic_DNA"/>
</dbReference>
<dbReference type="GeneID" id="37144352"/>
<keyword evidence="1" id="KW-0812">Transmembrane</keyword>